<proteinExistence type="predicted"/>
<gene>
    <name evidence="1" type="ORF">HW452_03920</name>
</gene>
<name>A0ACC5VRA9_9GAMM</name>
<keyword evidence="2" id="KW-1185">Reference proteome</keyword>
<reference evidence="1" key="1">
    <citation type="submission" date="2020-06" db="EMBL/GenBank/DDBJ databases">
        <title>Whole Genome Sequence of Halomonas aquamarina MB598.</title>
        <authorList>
            <person name="Pervaiz M."/>
            <person name="Fariq A."/>
            <person name="Yasmin A."/>
            <person name="Welch M."/>
        </authorList>
    </citation>
    <scope>NUCLEOTIDE SEQUENCE</scope>
    <source>
        <strain evidence="1">MB598</strain>
    </source>
</reference>
<sequence>MSRWMLILWLLMMPLAALADASRSMPPDLGDQASLQRGLKLYVNYCLGCHTLEYQRFSRTAADLDIPQALMEEQLMFSPVQAFDDPMTNALTGEAAQQWWGVEPPDLTLAAKRHGAEWISAYLLGFYQDTDRPLGVNNTVVESVAMPNVLEPLQGVQKLGCPPGASRVLSRPENCRELVLAQPGTLSPDEFEQVVGDISNFLAYVSEPSRLKARAIAPGVMVFLFVFGVMAYLLKREYWRDVR</sequence>
<accession>A0ACC5VRA9</accession>
<dbReference type="EMBL" id="JABYQT010000002">
    <property type="protein sequence ID" value="MBZ5486668.1"/>
    <property type="molecule type" value="Genomic_DNA"/>
</dbReference>
<organism evidence="1 2">
    <name type="scientific">Vreelandella aquamarina</name>
    <dbReference type="NCBI Taxonomy" id="77097"/>
    <lineage>
        <taxon>Bacteria</taxon>
        <taxon>Pseudomonadati</taxon>
        <taxon>Pseudomonadota</taxon>
        <taxon>Gammaproteobacteria</taxon>
        <taxon>Oceanospirillales</taxon>
        <taxon>Halomonadaceae</taxon>
        <taxon>Vreelandella</taxon>
    </lineage>
</organism>
<protein>
    <submittedName>
        <fullName evidence="1">Cytochrome c1</fullName>
    </submittedName>
</protein>
<evidence type="ECO:0000313" key="2">
    <source>
        <dbReference type="Proteomes" id="UP001319846"/>
    </source>
</evidence>
<evidence type="ECO:0000313" key="1">
    <source>
        <dbReference type="EMBL" id="MBZ5486668.1"/>
    </source>
</evidence>
<dbReference type="Proteomes" id="UP001319846">
    <property type="component" value="Unassembled WGS sequence"/>
</dbReference>
<comment type="caution">
    <text evidence="1">The sequence shown here is derived from an EMBL/GenBank/DDBJ whole genome shotgun (WGS) entry which is preliminary data.</text>
</comment>